<dbReference type="Pfam" id="PF04235">
    <property type="entry name" value="DUF418"/>
    <property type="match status" value="1"/>
</dbReference>
<evidence type="ECO:0000256" key="2">
    <source>
        <dbReference type="SAM" id="Phobius"/>
    </source>
</evidence>
<keyword evidence="5" id="KW-1185">Reference proteome</keyword>
<dbReference type="InterPro" id="IPR007349">
    <property type="entry name" value="DUF418"/>
</dbReference>
<gene>
    <name evidence="4" type="ORF">LWC05_06620</name>
</gene>
<name>A0ABS8VU45_9PROT</name>
<feature type="transmembrane region" description="Helical" evidence="2">
    <location>
        <begin position="156"/>
        <end position="173"/>
    </location>
</feature>
<feature type="transmembrane region" description="Helical" evidence="2">
    <location>
        <begin position="83"/>
        <end position="100"/>
    </location>
</feature>
<dbReference type="Proteomes" id="UP001521074">
    <property type="component" value="Unassembled WGS sequence"/>
</dbReference>
<reference evidence="4 5" key="1">
    <citation type="submission" date="2021-12" db="EMBL/GenBank/DDBJ databases">
        <title>Genome sequence of Acetobacter sicerae DmPark20a_162.</title>
        <authorList>
            <person name="Chaston J.M."/>
        </authorList>
    </citation>
    <scope>NUCLEOTIDE SEQUENCE [LARGE SCALE GENOMIC DNA]</scope>
    <source>
        <strain evidence="4 5">DmPark20a_162</strain>
    </source>
</reference>
<dbReference type="RefSeq" id="WP_232877143.1">
    <property type="nucleotide sequence ID" value="NZ_JAJSOJ010000018.1"/>
</dbReference>
<feature type="transmembrane region" description="Helical" evidence="2">
    <location>
        <begin position="219"/>
        <end position="239"/>
    </location>
</feature>
<comment type="caution">
    <text evidence="4">The sequence shown here is derived from an EMBL/GenBank/DDBJ whole genome shotgun (WGS) entry which is preliminary data.</text>
</comment>
<feature type="transmembrane region" description="Helical" evidence="2">
    <location>
        <begin position="251"/>
        <end position="275"/>
    </location>
</feature>
<dbReference type="PANTHER" id="PTHR30590:SF2">
    <property type="entry name" value="INNER MEMBRANE PROTEIN"/>
    <property type="match status" value="1"/>
</dbReference>
<dbReference type="EMBL" id="JAJSOJ010000018">
    <property type="protein sequence ID" value="MCE0743568.1"/>
    <property type="molecule type" value="Genomic_DNA"/>
</dbReference>
<keyword evidence="2" id="KW-1133">Transmembrane helix</keyword>
<feature type="region of interest" description="Disordered" evidence="1">
    <location>
        <begin position="1"/>
        <end position="20"/>
    </location>
</feature>
<keyword evidence="2" id="KW-0472">Membrane</keyword>
<feature type="transmembrane region" description="Helical" evidence="2">
    <location>
        <begin position="287"/>
        <end position="311"/>
    </location>
</feature>
<feature type="transmembrane region" description="Helical" evidence="2">
    <location>
        <begin position="323"/>
        <end position="348"/>
    </location>
</feature>
<protein>
    <submittedName>
        <fullName evidence="4">DUF418 domain-containing protein</fullName>
    </submittedName>
</protein>
<dbReference type="PANTHER" id="PTHR30590">
    <property type="entry name" value="INNER MEMBRANE PROTEIN"/>
    <property type="match status" value="1"/>
</dbReference>
<feature type="domain" description="DUF418" evidence="3">
    <location>
        <begin position="248"/>
        <end position="392"/>
    </location>
</feature>
<keyword evidence="2" id="KW-0812">Transmembrane</keyword>
<organism evidence="4 5">
    <name type="scientific">Acetobacter sicerae</name>
    <dbReference type="NCBI Taxonomy" id="85325"/>
    <lineage>
        <taxon>Bacteria</taxon>
        <taxon>Pseudomonadati</taxon>
        <taxon>Pseudomonadota</taxon>
        <taxon>Alphaproteobacteria</taxon>
        <taxon>Acetobacterales</taxon>
        <taxon>Acetobacteraceae</taxon>
        <taxon>Acetobacter</taxon>
    </lineage>
</organism>
<sequence length="397" mass="43108">MQPFAPAVPRLSTDSTKARHEERRQDRYVVIDAARGLGILGIGLCNAPGFAAPLSQAEQLPALASQMDRFLWVAEQTLMQGRFVALFSLLFGLSMLWVGGDGHDPAASARLTRRLRWLAAFGVLHGALLWWGDILLPYALTGLILRPCRRWSARRLLTVGAVAYVTGVALLRIDGLVALWSGGHIAGPVPRNTQVLSPSFLFLIKENAADWFITLPQTLPSVMLASGPLMLIGMGLWRADRFLPRATSPWNVWFLIGGIVAALVSLPLVLMQIGALPAYGGLHSADMAFLSVTVRLLVAPFGALGWLWIVAHTTKAQETLAPVGRLALSAYLSQSLLARLCLLVAPGYYGGVPYAPLMTLAGLLVLLQAAGARLWCRRGWAGPAETVWRRLYRRASP</sequence>
<evidence type="ECO:0000313" key="4">
    <source>
        <dbReference type="EMBL" id="MCE0743568.1"/>
    </source>
</evidence>
<feature type="transmembrane region" description="Helical" evidence="2">
    <location>
        <begin position="354"/>
        <end position="376"/>
    </location>
</feature>
<evidence type="ECO:0000259" key="3">
    <source>
        <dbReference type="Pfam" id="PF04235"/>
    </source>
</evidence>
<proteinExistence type="predicted"/>
<feature type="transmembrane region" description="Helical" evidence="2">
    <location>
        <begin position="120"/>
        <end position="144"/>
    </location>
</feature>
<accession>A0ABS8VU45</accession>
<evidence type="ECO:0000313" key="5">
    <source>
        <dbReference type="Proteomes" id="UP001521074"/>
    </source>
</evidence>
<evidence type="ECO:0000256" key="1">
    <source>
        <dbReference type="SAM" id="MobiDB-lite"/>
    </source>
</evidence>
<dbReference type="InterPro" id="IPR052529">
    <property type="entry name" value="Bact_Transport_Assoc"/>
</dbReference>